<evidence type="ECO:0000259" key="1">
    <source>
        <dbReference type="Pfam" id="PF11575"/>
    </source>
</evidence>
<evidence type="ECO:0000313" key="3">
    <source>
        <dbReference type="Proteomes" id="UP000324517"/>
    </source>
</evidence>
<feature type="domain" description="Ferric siderophore reductase C-terminal" evidence="1">
    <location>
        <begin position="225"/>
        <end position="243"/>
    </location>
</feature>
<accession>A0A5D4SYW7</accession>
<dbReference type="Pfam" id="PF11575">
    <property type="entry name" value="FhuF_C"/>
    <property type="match status" value="1"/>
</dbReference>
<gene>
    <name evidence="2" type="ORF">FZC75_18230</name>
</gene>
<dbReference type="Proteomes" id="UP000324517">
    <property type="component" value="Unassembled WGS sequence"/>
</dbReference>
<dbReference type="InterPro" id="IPR024726">
    <property type="entry name" value="FhuF_C"/>
</dbReference>
<reference evidence="2 3" key="1">
    <citation type="submission" date="2019-08" db="EMBL/GenBank/DDBJ databases">
        <title>Bacillus genomes from the desert of Cuatro Cienegas, Coahuila.</title>
        <authorList>
            <person name="Olmedo-Alvarez G."/>
        </authorList>
    </citation>
    <scope>NUCLEOTIDE SEQUENCE [LARGE SCALE GENOMIC DNA]</scope>
    <source>
        <strain evidence="2 3">CH98b_3T</strain>
    </source>
</reference>
<evidence type="ECO:0000313" key="2">
    <source>
        <dbReference type="EMBL" id="TYS68630.1"/>
    </source>
</evidence>
<dbReference type="GO" id="GO:0051537">
    <property type="term" value="F:2 iron, 2 sulfur cluster binding"/>
    <property type="evidence" value="ECO:0007669"/>
    <property type="project" value="InterPro"/>
</dbReference>
<dbReference type="OrthoDB" id="2819999at2"/>
<dbReference type="EMBL" id="VTET01000010">
    <property type="protein sequence ID" value="TYS68630.1"/>
    <property type="molecule type" value="Genomic_DNA"/>
</dbReference>
<comment type="caution">
    <text evidence="2">The sequence shown here is derived from an EMBL/GenBank/DDBJ whole genome shotgun (WGS) entry which is preliminary data.</text>
</comment>
<proteinExistence type="predicted"/>
<dbReference type="AlphaFoldDB" id="A0A5D4SYW7"/>
<sequence>MELQEQAWTWEQMENFFYVSKEEKTDVVWECRISELGDPETLQTLLELYGEGIKATTKDVTVMYLSGWFGYLCGAMHFLSSVDWMITSENIKLQLYKHQREMMLISFVVHSEALVKEREKVWVEEFYEQNMKPAFIQMQTMSTNNHLLHMWYQATHSLYWITDRMKHLNLPKHYVMQFEENVEMFKKVTPASCMGVGSAKHPYAKELIFIDNPWDLNDPMPLKPSCCLAYQTEGGHLCFTCPKMKKSERQEKFNKVLAEHSTTS</sequence>
<dbReference type="RefSeq" id="WP_148980299.1">
    <property type="nucleotide sequence ID" value="NZ_JBNILM010000010.1"/>
</dbReference>
<organism evidence="2 3">
    <name type="scientific">Sutcliffiella horikoshii</name>
    <dbReference type="NCBI Taxonomy" id="79883"/>
    <lineage>
        <taxon>Bacteria</taxon>
        <taxon>Bacillati</taxon>
        <taxon>Bacillota</taxon>
        <taxon>Bacilli</taxon>
        <taxon>Bacillales</taxon>
        <taxon>Bacillaceae</taxon>
        <taxon>Sutcliffiella</taxon>
    </lineage>
</organism>
<protein>
    <submittedName>
        <fullName evidence="2">(2Fe-2S)-binding protein</fullName>
    </submittedName>
</protein>
<name>A0A5D4SYW7_9BACI</name>